<dbReference type="Gene3D" id="3.40.50.300">
    <property type="entry name" value="P-loop containing nucleotide triphosphate hydrolases"/>
    <property type="match status" value="1"/>
</dbReference>
<dbReference type="Proteomes" id="UP001138757">
    <property type="component" value="Unassembled WGS sequence"/>
</dbReference>
<evidence type="ECO:0008006" key="3">
    <source>
        <dbReference type="Google" id="ProtNLM"/>
    </source>
</evidence>
<gene>
    <name evidence="1" type="ORF">KK488_11830</name>
</gene>
<dbReference type="AlphaFoldDB" id="A0A9X1IRR8"/>
<keyword evidence="2" id="KW-1185">Reference proteome</keyword>
<dbReference type="RefSeq" id="WP_214623766.1">
    <property type="nucleotide sequence ID" value="NZ_JAHGAW010000007.1"/>
</dbReference>
<reference evidence="1" key="1">
    <citation type="submission" date="2021-05" db="EMBL/GenBank/DDBJ databases">
        <title>Genome of Sphingobium sp. strain.</title>
        <authorList>
            <person name="Fan R."/>
        </authorList>
    </citation>
    <scope>NUCLEOTIDE SEQUENCE</scope>
    <source>
        <strain evidence="1">H33</strain>
    </source>
</reference>
<protein>
    <recommendedName>
        <fullName evidence="3">Shikimate kinase</fullName>
    </recommendedName>
</protein>
<organism evidence="1 2">
    <name type="scientific">Sphingobium nicotianae</name>
    <dbReference type="NCBI Taxonomy" id="2782607"/>
    <lineage>
        <taxon>Bacteria</taxon>
        <taxon>Pseudomonadati</taxon>
        <taxon>Pseudomonadota</taxon>
        <taxon>Alphaproteobacteria</taxon>
        <taxon>Sphingomonadales</taxon>
        <taxon>Sphingomonadaceae</taxon>
        <taxon>Sphingobium</taxon>
    </lineage>
</organism>
<proteinExistence type="predicted"/>
<comment type="caution">
    <text evidence="1">The sequence shown here is derived from an EMBL/GenBank/DDBJ whole genome shotgun (WGS) entry which is preliminary data.</text>
</comment>
<name>A0A9X1IRR8_9SPHN</name>
<dbReference type="EMBL" id="JAHGAW010000007">
    <property type="protein sequence ID" value="MBT2187632.1"/>
    <property type="molecule type" value="Genomic_DNA"/>
</dbReference>
<evidence type="ECO:0000313" key="2">
    <source>
        <dbReference type="Proteomes" id="UP001138757"/>
    </source>
</evidence>
<sequence length="180" mass="19979">MIIELSGHGGVGKLTIGRALADRMSGRLLDNHTIYNPAFAMTTFRSPEFYETVQAVRTIAFDRAAQLPAQVPIVITMATGTALWWTRDWQVAIRDLADRRSVPLLGVHIHCTLEENARRIAEPTRALLRKLTDPASLNDGLDRPVLLDHCDRTMDLDVTALDPEQAVDQIHAWTGMCPGV</sequence>
<evidence type="ECO:0000313" key="1">
    <source>
        <dbReference type="EMBL" id="MBT2187632.1"/>
    </source>
</evidence>
<accession>A0A9X1IRR8</accession>
<dbReference type="InterPro" id="IPR027417">
    <property type="entry name" value="P-loop_NTPase"/>
</dbReference>
<dbReference type="SUPFAM" id="SSF52540">
    <property type="entry name" value="P-loop containing nucleoside triphosphate hydrolases"/>
    <property type="match status" value="1"/>
</dbReference>